<keyword evidence="3" id="KW-1185">Reference proteome</keyword>
<dbReference type="PROSITE" id="PS50200">
    <property type="entry name" value="RA"/>
    <property type="match status" value="1"/>
</dbReference>
<organism evidence="2 3">
    <name type="scientific">Sinanodonta woodiana</name>
    <name type="common">Chinese pond mussel</name>
    <name type="synonym">Anodonta woodiana</name>
    <dbReference type="NCBI Taxonomy" id="1069815"/>
    <lineage>
        <taxon>Eukaryota</taxon>
        <taxon>Metazoa</taxon>
        <taxon>Spiralia</taxon>
        <taxon>Lophotrochozoa</taxon>
        <taxon>Mollusca</taxon>
        <taxon>Bivalvia</taxon>
        <taxon>Autobranchia</taxon>
        <taxon>Heteroconchia</taxon>
        <taxon>Palaeoheterodonta</taxon>
        <taxon>Unionida</taxon>
        <taxon>Unionoidea</taxon>
        <taxon>Unionidae</taxon>
        <taxon>Unioninae</taxon>
        <taxon>Sinanodonta</taxon>
    </lineage>
</organism>
<name>A0ABD3U0Z7_SINWO</name>
<dbReference type="EMBL" id="JBJQND010000017">
    <property type="protein sequence ID" value="KAL3842727.1"/>
    <property type="molecule type" value="Genomic_DNA"/>
</dbReference>
<dbReference type="Pfam" id="PF00788">
    <property type="entry name" value="RA"/>
    <property type="match status" value="1"/>
</dbReference>
<dbReference type="Proteomes" id="UP001634394">
    <property type="component" value="Unassembled WGS sequence"/>
</dbReference>
<accession>A0ABD3U0Z7</accession>
<evidence type="ECO:0000313" key="2">
    <source>
        <dbReference type="EMBL" id="KAL3842727.1"/>
    </source>
</evidence>
<evidence type="ECO:0000259" key="1">
    <source>
        <dbReference type="PROSITE" id="PS50200"/>
    </source>
</evidence>
<dbReference type="SUPFAM" id="SSF54236">
    <property type="entry name" value="Ubiquitin-like"/>
    <property type="match status" value="1"/>
</dbReference>
<dbReference type="Gene3D" id="3.10.20.90">
    <property type="entry name" value="Phosphatidylinositol 3-kinase Catalytic Subunit, Chain A, domain 1"/>
    <property type="match status" value="1"/>
</dbReference>
<proteinExistence type="predicted"/>
<dbReference type="AlphaFoldDB" id="A0ABD3U0Z7"/>
<gene>
    <name evidence="2" type="ORF">ACJMK2_020715</name>
</gene>
<sequence>MHEISVLVEGRKRYMKVTKTTTCDDVIQYLLNANGLMENDKDYYFLIASNNRTEKTLSNNANILNETKDLMSETKRIHFIMRKKTPKLSISKCRRLRAKSLTKEHKFEKVPSTLLDTSKCAPSMKISEQIRVVKRLYKLVQVQKRRLSEVYQKCNGTAKFFKQAIRKKTIDSDADTSLDQFLKSVNKENMQGFLTFCDVVATKELDYLSSILPLVPTVERPVINGQLRFMPHVLENVANDVIMLDDELYHRVEGEKRLGTENLPSSQRRTIADPNRIGWDKEPLHSTPCANKTMSYLNKSIKLNRMERQFGISRLPLDLLTNRTAQEMPICASSFNRRPDGDRSMFICQRKFAFSSQKDKCKNFWEQSYGSHSDDNLDRTRLDIKHDDSVLNHIDDNRNVSLANEHDHLELNFDSNSREFPCENHQEDKEDDGSIKSNFKMRLVNYSDTGIGSMSCKRVEMSCDCKNTPCATFTHDYVTRFAFSPESA</sequence>
<reference evidence="2 3" key="1">
    <citation type="submission" date="2024-11" db="EMBL/GenBank/DDBJ databases">
        <title>Chromosome-level genome assembly of the freshwater bivalve Anodonta woodiana.</title>
        <authorList>
            <person name="Chen X."/>
        </authorList>
    </citation>
    <scope>NUCLEOTIDE SEQUENCE [LARGE SCALE GENOMIC DNA]</scope>
    <source>
        <strain evidence="2">MN2024</strain>
        <tissue evidence="2">Gills</tissue>
    </source>
</reference>
<protein>
    <recommendedName>
        <fullName evidence="1">Ras-associating domain-containing protein</fullName>
    </recommendedName>
</protein>
<dbReference type="InterPro" id="IPR029071">
    <property type="entry name" value="Ubiquitin-like_domsf"/>
</dbReference>
<dbReference type="InterPro" id="IPR000159">
    <property type="entry name" value="RA_dom"/>
</dbReference>
<comment type="caution">
    <text evidence="2">The sequence shown here is derived from an EMBL/GenBank/DDBJ whole genome shotgun (WGS) entry which is preliminary data.</text>
</comment>
<evidence type="ECO:0000313" key="3">
    <source>
        <dbReference type="Proteomes" id="UP001634394"/>
    </source>
</evidence>
<feature type="domain" description="Ras-associating" evidence="1">
    <location>
        <begin position="1"/>
        <end position="86"/>
    </location>
</feature>